<organism evidence="14 15">
    <name type="scientific">Microbulbifer taiwanensis</name>
    <dbReference type="NCBI Taxonomy" id="986746"/>
    <lineage>
        <taxon>Bacteria</taxon>
        <taxon>Pseudomonadati</taxon>
        <taxon>Pseudomonadota</taxon>
        <taxon>Gammaproteobacteria</taxon>
        <taxon>Cellvibrionales</taxon>
        <taxon>Microbulbiferaceae</taxon>
        <taxon>Microbulbifer</taxon>
    </lineage>
</organism>
<evidence type="ECO:0000256" key="2">
    <source>
        <dbReference type="ARBA" id="ARBA00022679"/>
    </source>
</evidence>
<dbReference type="Proteomes" id="UP001596425">
    <property type="component" value="Unassembled WGS sequence"/>
</dbReference>
<reference evidence="15" key="1">
    <citation type="journal article" date="2019" name="Int. J. Syst. Evol. Microbiol.">
        <title>The Global Catalogue of Microorganisms (GCM) 10K type strain sequencing project: providing services to taxonomists for standard genome sequencing and annotation.</title>
        <authorList>
            <consortium name="The Broad Institute Genomics Platform"/>
            <consortium name="The Broad Institute Genome Sequencing Center for Infectious Disease"/>
            <person name="Wu L."/>
            <person name="Ma J."/>
        </authorList>
    </citation>
    <scope>NUCLEOTIDE SEQUENCE [LARGE SCALE GENOMIC DNA]</scope>
    <source>
        <strain evidence="15">CGMCC 1.13718</strain>
    </source>
</reference>
<evidence type="ECO:0000256" key="1">
    <source>
        <dbReference type="ARBA" id="ARBA00006360"/>
    </source>
</evidence>
<evidence type="ECO:0000256" key="6">
    <source>
        <dbReference type="ARBA" id="ARBA00022741"/>
    </source>
</evidence>
<dbReference type="InterPro" id="IPR045085">
    <property type="entry name" value="HLD_clamp_pol_III_gamma_tau"/>
</dbReference>
<dbReference type="Pfam" id="PF12169">
    <property type="entry name" value="DNA_pol3_gamma3"/>
    <property type="match status" value="1"/>
</dbReference>
<keyword evidence="3 11" id="KW-0548">Nucleotidyltransferase</keyword>
<dbReference type="Gene3D" id="3.40.50.300">
    <property type="entry name" value="P-loop containing nucleotide triphosphate hydrolases"/>
    <property type="match status" value="1"/>
</dbReference>
<dbReference type="GO" id="GO:0003887">
    <property type="term" value="F:DNA-directed DNA polymerase activity"/>
    <property type="evidence" value="ECO:0007669"/>
    <property type="project" value="UniProtKB-EC"/>
</dbReference>
<keyword evidence="5" id="KW-0479">Metal-binding</keyword>
<evidence type="ECO:0000256" key="8">
    <source>
        <dbReference type="ARBA" id="ARBA00022840"/>
    </source>
</evidence>
<dbReference type="InterPro" id="IPR001270">
    <property type="entry name" value="ClpA/B"/>
</dbReference>
<dbReference type="InterPro" id="IPR021029">
    <property type="entry name" value="DNA_pol_III_tau_dom-5"/>
</dbReference>
<dbReference type="SUPFAM" id="SSF52540">
    <property type="entry name" value="P-loop containing nucleoside triphosphate hydrolases"/>
    <property type="match status" value="1"/>
</dbReference>
<dbReference type="EC" id="2.7.7.7" evidence="11"/>
<comment type="caution">
    <text evidence="14">The sequence shown here is derived from an EMBL/GenBank/DDBJ whole genome shotgun (WGS) entry which is preliminary data.</text>
</comment>
<evidence type="ECO:0000256" key="3">
    <source>
        <dbReference type="ARBA" id="ARBA00022695"/>
    </source>
</evidence>
<keyword evidence="7" id="KW-0862">Zinc</keyword>
<proteinExistence type="inferred from homology"/>
<dbReference type="Pfam" id="PF13177">
    <property type="entry name" value="DNA_pol3_delta2"/>
    <property type="match status" value="1"/>
</dbReference>
<dbReference type="InterPro" id="IPR050238">
    <property type="entry name" value="DNA_Rep/Repair_Clamp_Loader"/>
</dbReference>
<evidence type="ECO:0000256" key="5">
    <source>
        <dbReference type="ARBA" id="ARBA00022723"/>
    </source>
</evidence>
<dbReference type="Pfam" id="PF12170">
    <property type="entry name" value="DNA_pol3_tau_5"/>
    <property type="match status" value="1"/>
</dbReference>
<keyword evidence="9 11" id="KW-0239">DNA-directed DNA polymerase</keyword>
<evidence type="ECO:0000256" key="12">
    <source>
        <dbReference type="SAM" id="MobiDB-lite"/>
    </source>
</evidence>
<dbReference type="Pfam" id="PF22608">
    <property type="entry name" value="DNAX_ATPase_lid"/>
    <property type="match status" value="1"/>
</dbReference>
<comment type="similarity">
    <text evidence="1 11">Belongs to the DnaX/STICHEL family.</text>
</comment>
<comment type="subunit">
    <text evidence="11">DNA polymerase III contains a core (composed of alpha, epsilon and theta chains) that associates with a tau subunit. This core dimerizes to form the POLIII' complex. PolIII' associates with the gamma complex (composed of gamma, delta, delta', psi and chi chains) and with the beta chain to form the complete DNA polymerase III complex.</text>
</comment>
<dbReference type="Gene3D" id="1.20.272.10">
    <property type="match status" value="1"/>
</dbReference>
<dbReference type="InterPro" id="IPR038249">
    <property type="entry name" value="PolIII_tau_V_sf"/>
</dbReference>
<dbReference type="NCBIfam" id="TIGR02397">
    <property type="entry name" value="dnaX_nterm"/>
    <property type="match status" value="1"/>
</dbReference>
<dbReference type="SMART" id="SM00382">
    <property type="entry name" value="AAA"/>
    <property type="match status" value="1"/>
</dbReference>
<dbReference type="PANTHER" id="PTHR11669:SF0">
    <property type="entry name" value="PROTEIN STICHEL-LIKE 2"/>
    <property type="match status" value="1"/>
</dbReference>
<feature type="domain" description="AAA+ ATPase" evidence="13">
    <location>
        <begin position="37"/>
        <end position="179"/>
    </location>
</feature>
<dbReference type="EMBL" id="JBHSVR010000001">
    <property type="protein sequence ID" value="MFC6634787.1"/>
    <property type="molecule type" value="Genomic_DNA"/>
</dbReference>
<keyword evidence="4 11" id="KW-0235">DNA replication</keyword>
<feature type="region of interest" description="Disordered" evidence="12">
    <location>
        <begin position="492"/>
        <end position="516"/>
    </location>
</feature>
<dbReference type="Gene3D" id="3.30.300.150">
    <property type="entry name" value="DNA polymerase III, tau subunit, domain V"/>
    <property type="match status" value="1"/>
</dbReference>
<dbReference type="PANTHER" id="PTHR11669">
    <property type="entry name" value="REPLICATION FACTOR C / DNA POLYMERASE III GAMMA-TAU SUBUNIT"/>
    <property type="match status" value="1"/>
</dbReference>
<evidence type="ECO:0000313" key="14">
    <source>
        <dbReference type="EMBL" id="MFC6634787.1"/>
    </source>
</evidence>
<dbReference type="RefSeq" id="WP_377483526.1">
    <property type="nucleotide sequence ID" value="NZ_JBHSVR010000001.1"/>
</dbReference>
<gene>
    <name evidence="11 14" type="primary">dnaX</name>
    <name evidence="14" type="ORF">ACFQBM_15980</name>
</gene>
<feature type="compositionally biased region" description="Low complexity" evidence="12">
    <location>
        <begin position="436"/>
        <end position="459"/>
    </location>
</feature>
<comment type="catalytic activity">
    <reaction evidence="10 11">
        <text>DNA(n) + a 2'-deoxyribonucleoside 5'-triphosphate = DNA(n+1) + diphosphate</text>
        <dbReference type="Rhea" id="RHEA:22508"/>
        <dbReference type="Rhea" id="RHEA-COMP:17339"/>
        <dbReference type="Rhea" id="RHEA-COMP:17340"/>
        <dbReference type="ChEBI" id="CHEBI:33019"/>
        <dbReference type="ChEBI" id="CHEBI:61560"/>
        <dbReference type="ChEBI" id="CHEBI:173112"/>
        <dbReference type="EC" id="2.7.7.7"/>
    </reaction>
</comment>
<dbReference type="CDD" id="cd00009">
    <property type="entry name" value="AAA"/>
    <property type="match status" value="1"/>
</dbReference>
<evidence type="ECO:0000259" key="13">
    <source>
        <dbReference type="SMART" id="SM00382"/>
    </source>
</evidence>
<name>A0ABW1YRQ4_9GAMM</name>
<feature type="region of interest" description="Disordered" evidence="12">
    <location>
        <begin position="373"/>
        <end position="477"/>
    </location>
</feature>
<feature type="compositionally biased region" description="Low complexity" evidence="12">
    <location>
        <begin position="373"/>
        <end position="390"/>
    </location>
</feature>
<keyword evidence="8 11" id="KW-0067">ATP-binding</keyword>
<keyword evidence="15" id="KW-1185">Reference proteome</keyword>
<dbReference type="Gene3D" id="1.10.8.60">
    <property type="match status" value="1"/>
</dbReference>
<evidence type="ECO:0000256" key="4">
    <source>
        <dbReference type="ARBA" id="ARBA00022705"/>
    </source>
</evidence>
<dbReference type="InterPro" id="IPR003593">
    <property type="entry name" value="AAA+_ATPase"/>
</dbReference>
<comment type="function">
    <text evidence="11">DNA polymerase III is a complex, multichain enzyme responsible for most of the replicative synthesis in bacteria. This DNA polymerase also exhibits 3' to 5' exonuclease activity.</text>
</comment>
<dbReference type="InterPro" id="IPR027417">
    <property type="entry name" value="P-loop_NTPase"/>
</dbReference>
<evidence type="ECO:0000256" key="7">
    <source>
        <dbReference type="ARBA" id="ARBA00022833"/>
    </source>
</evidence>
<dbReference type="InterPro" id="IPR022754">
    <property type="entry name" value="DNA_pol_III_gamma-3"/>
</dbReference>
<keyword evidence="6 11" id="KW-0547">Nucleotide-binding</keyword>
<evidence type="ECO:0000256" key="10">
    <source>
        <dbReference type="ARBA" id="ARBA00049244"/>
    </source>
</evidence>
<dbReference type="InterPro" id="IPR012763">
    <property type="entry name" value="DNA_pol_III_sug/sutau_N"/>
</dbReference>
<dbReference type="CDD" id="cd18137">
    <property type="entry name" value="HLD_clamp_pol_III_gamma_tau"/>
    <property type="match status" value="1"/>
</dbReference>
<accession>A0ABW1YRQ4</accession>
<evidence type="ECO:0000256" key="9">
    <source>
        <dbReference type="ARBA" id="ARBA00022932"/>
    </source>
</evidence>
<evidence type="ECO:0000256" key="11">
    <source>
        <dbReference type="RuleBase" id="RU364063"/>
    </source>
</evidence>
<sequence length="652" mass="71106">MSYQVLARKWRPRLFREMVGQEHVLQALINALDNSRLHHAYLFAGTRGVGKTTIARILAKCLNCESGVSSEPCGQCAACTEIAEGRFVDLIEVDAASRTKVEDTRELLENVQYAPTRGRYKVYLIDEVHMLSNSSFNALLKTLEEPPPHVKFLLATTDPQKLPVTVLSRCLQFNLKNMSPERVVEHLRFVLEQEMVPFEEGALWHLGRAADGSMRDAMSLTDQAIAFGGGKISEAEVRAMLGSIDSGLVWKLLQALADESAPALFAAVEELAQQAPDYSAALAELANNLHRIAVAQVLPQSVDNALGDGERLRDHAARLAPENVQLYYQMALLARRDLPLVPDPRSGFEMALLRMLAFRPQGVADIPRASLPDSAAVEPPAPPVRESAPVQAPADPVISVQTAEVAEEKKPQAEERPTEVGAPAVDDTPPWEPPRAEVVQAPEPAAVAEAVEASVAHEPQPQQPAVEAARPAPQPEADPRVAMREQLRQQVAQVESTPVQHQQPQPQPKPAVEKTASAHLDALTPGSWPALYSQLGISGILHSIAFHLELVGRQDNILSYTLDESYSSLYDEVHQRRLADLLADFFQQPVTVQIQVGEVQGTTPARLAAATREARLAAARDALSADPLVQELQRELGAELQPDSVESLADAE</sequence>
<dbReference type="InterPro" id="IPR008921">
    <property type="entry name" value="DNA_pol3_clamp-load_cplx_C"/>
</dbReference>
<dbReference type="SUPFAM" id="SSF48019">
    <property type="entry name" value="post-AAA+ oligomerization domain-like"/>
    <property type="match status" value="1"/>
</dbReference>
<dbReference type="PRINTS" id="PR00300">
    <property type="entry name" value="CLPPROTEASEA"/>
</dbReference>
<feature type="compositionally biased region" description="Basic and acidic residues" evidence="12">
    <location>
        <begin position="406"/>
        <end position="418"/>
    </location>
</feature>
<evidence type="ECO:0000313" key="15">
    <source>
        <dbReference type="Proteomes" id="UP001596425"/>
    </source>
</evidence>
<dbReference type="NCBIfam" id="NF005942">
    <property type="entry name" value="PRK07994.1"/>
    <property type="match status" value="1"/>
</dbReference>
<keyword evidence="2 11" id="KW-0808">Transferase</keyword>
<protein>
    <recommendedName>
        <fullName evidence="11">DNA polymerase III subunit gamma/tau</fullName>
        <ecNumber evidence="11">2.7.7.7</ecNumber>
    </recommendedName>
</protein>